<sequence>MGSPRYSSYWCKVNARRFRVVGLGDYRPVDPKLVQKSSSHGLEIRAFELTFPNKYKDMVVDSYLTYLLKEAKSMKQESKSLKIFTLDPDYACFGFVNHTWVPVNLDHPATFDTLATEPDLKSNIVQDLERKYESFIGEYYLSIL</sequence>
<organism evidence="1 2">
    <name type="scientific">Pistacia integerrima</name>
    <dbReference type="NCBI Taxonomy" id="434235"/>
    <lineage>
        <taxon>Eukaryota</taxon>
        <taxon>Viridiplantae</taxon>
        <taxon>Streptophyta</taxon>
        <taxon>Embryophyta</taxon>
        <taxon>Tracheophyta</taxon>
        <taxon>Spermatophyta</taxon>
        <taxon>Magnoliopsida</taxon>
        <taxon>eudicotyledons</taxon>
        <taxon>Gunneridae</taxon>
        <taxon>Pentapetalae</taxon>
        <taxon>rosids</taxon>
        <taxon>malvids</taxon>
        <taxon>Sapindales</taxon>
        <taxon>Anacardiaceae</taxon>
        <taxon>Pistacia</taxon>
    </lineage>
</organism>
<proteinExistence type="predicted"/>
<name>A0ACC0XWK1_9ROSI</name>
<comment type="caution">
    <text evidence="1">The sequence shown here is derived from an EMBL/GenBank/DDBJ whole genome shotgun (WGS) entry which is preliminary data.</text>
</comment>
<keyword evidence="2" id="KW-1185">Reference proteome</keyword>
<reference evidence="2" key="1">
    <citation type="journal article" date="2023" name="G3 (Bethesda)">
        <title>Genome assembly and association tests identify interacting loci associated with vigor, precocity, and sex in interspecific pistachio rootstocks.</title>
        <authorList>
            <person name="Palmer W."/>
            <person name="Jacygrad E."/>
            <person name="Sagayaradj S."/>
            <person name="Cavanaugh K."/>
            <person name="Han R."/>
            <person name="Bertier L."/>
            <person name="Beede B."/>
            <person name="Kafkas S."/>
            <person name="Golino D."/>
            <person name="Preece J."/>
            <person name="Michelmore R."/>
        </authorList>
    </citation>
    <scope>NUCLEOTIDE SEQUENCE [LARGE SCALE GENOMIC DNA]</scope>
</reference>
<dbReference type="Proteomes" id="UP001163603">
    <property type="component" value="Chromosome 10"/>
</dbReference>
<accession>A0ACC0XWK1</accession>
<evidence type="ECO:0000313" key="2">
    <source>
        <dbReference type="Proteomes" id="UP001163603"/>
    </source>
</evidence>
<evidence type="ECO:0000313" key="1">
    <source>
        <dbReference type="EMBL" id="KAJ0025669.1"/>
    </source>
</evidence>
<dbReference type="EMBL" id="CM047745">
    <property type="protein sequence ID" value="KAJ0025669.1"/>
    <property type="molecule type" value="Genomic_DNA"/>
</dbReference>
<gene>
    <name evidence="1" type="ORF">Pint_09126</name>
</gene>
<protein>
    <submittedName>
        <fullName evidence="1">Uncharacterized protein</fullName>
    </submittedName>
</protein>